<proteinExistence type="predicted"/>
<evidence type="ECO:0000313" key="1">
    <source>
        <dbReference type="EMBL" id="SOQ58360.1"/>
    </source>
</evidence>
<name>A0A2H1WZ47_SPOFR</name>
<gene>
    <name evidence="1" type="ORF">SFRICE_037128</name>
</gene>
<accession>A0A2H1WZ47</accession>
<dbReference type="AlphaFoldDB" id="A0A2H1WZ47"/>
<organism evidence="1">
    <name type="scientific">Spodoptera frugiperda</name>
    <name type="common">Fall armyworm</name>
    <dbReference type="NCBI Taxonomy" id="7108"/>
    <lineage>
        <taxon>Eukaryota</taxon>
        <taxon>Metazoa</taxon>
        <taxon>Ecdysozoa</taxon>
        <taxon>Arthropoda</taxon>
        <taxon>Hexapoda</taxon>
        <taxon>Insecta</taxon>
        <taxon>Pterygota</taxon>
        <taxon>Neoptera</taxon>
        <taxon>Endopterygota</taxon>
        <taxon>Lepidoptera</taxon>
        <taxon>Glossata</taxon>
        <taxon>Ditrysia</taxon>
        <taxon>Noctuoidea</taxon>
        <taxon>Noctuidae</taxon>
        <taxon>Amphipyrinae</taxon>
        <taxon>Spodoptera</taxon>
    </lineage>
</organism>
<reference evidence="1" key="1">
    <citation type="submission" date="2016-07" db="EMBL/GenBank/DDBJ databases">
        <authorList>
            <person name="Bretaudeau A."/>
        </authorList>
    </citation>
    <scope>NUCLEOTIDE SEQUENCE</scope>
    <source>
        <strain evidence="1">Rice</strain>
        <tissue evidence="1">Whole body</tissue>
    </source>
</reference>
<sequence>MTMRDGHLPTPAKVRVGVTPLFADYSRLHAARMQSQRSSINSTSNDFSRQGEASGVGLLLTKNHPVSTLAFRAGAPVNKERIDNRIVTSLECSEGSVLPISQKQ</sequence>
<protein>
    <submittedName>
        <fullName evidence="1">SFRICE_037128</fullName>
    </submittedName>
</protein>
<dbReference type="EMBL" id="ODYU01012186">
    <property type="protein sequence ID" value="SOQ58360.1"/>
    <property type="molecule type" value="Genomic_DNA"/>
</dbReference>